<organism evidence="2 3">
    <name type="scientific">Anopheles epiroticus</name>
    <dbReference type="NCBI Taxonomy" id="199890"/>
    <lineage>
        <taxon>Eukaryota</taxon>
        <taxon>Metazoa</taxon>
        <taxon>Ecdysozoa</taxon>
        <taxon>Arthropoda</taxon>
        <taxon>Hexapoda</taxon>
        <taxon>Insecta</taxon>
        <taxon>Pterygota</taxon>
        <taxon>Neoptera</taxon>
        <taxon>Endopterygota</taxon>
        <taxon>Diptera</taxon>
        <taxon>Nematocera</taxon>
        <taxon>Culicoidea</taxon>
        <taxon>Culicidae</taxon>
        <taxon>Anophelinae</taxon>
        <taxon>Anopheles</taxon>
    </lineage>
</organism>
<sequence>MCTRDYYRVFGYFLGFLWMASAVYYTTETIELLKLMRLRCDKTAGSLRAPPDGDGGTDGGGGLARLQFSTEMITRVCDFYTHLDVFLPYHIITTVIKMTPGVMLVIGIFKSNITLVQVFAVYGILEECYFVIVFSKIFAVIQAFNTTVWIYWIVVIFCIKLFFAIWILLGVYAAVQPSPRTRPARV</sequence>
<dbReference type="EnsemblMetazoa" id="AEPI005147-RA">
    <property type="protein sequence ID" value="AEPI005147-PA"/>
    <property type="gene ID" value="AEPI005147"/>
</dbReference>
<proteinExistence type="predicted"/>
<protein>
    <submittedName>
        <fullName evidence="2">Uncharacterized protein</fullName>
    </submittedName>
</protein>
<accession>A0A182PDZ2</accession>
<keyword evidence="3" id="KW-1185">Reference proteome</keyword>
<keyword evidence="1" id="KW-0472">Membrane</keyword>
<reference evidence="2" key="2">
    <citation type="submission" date="2020-05" db="UniProtKB">
        <authorList>
            <consortium name="EnsemblMetazoa"/>
        </authorList>
    </citation>
    <scope>IDENTIFICATION</scope>
    <source>
        <strain evidence="2">Epiroticus2</strain>
    </source>
</reference>
<keyword evidence="1" id="KW-1133">Transmembrane helix</keyword>
<name>A0A182PDZ2_9DIPT</name>
<dbReference type="Proteomes" id="UP000075885">
    <property type="component" value="Unassembled WGS sequence"/>
</dbReference>
<keyword evidence="1" id="KW-0812">Transmembrane</keyword>
<evidence type="ECO:0000313" key="3">
    <source>
        <dbReference type="Proteomes" id="UP000075885"/>
    </source>
</evidence>
<feature type="transmembrane region" description="Helical" evidence="1">
    <location>
        <begin position="89"/>
        <end position="109"/>
    </location>
</feature>
<feature type="transmembrane region" description="Helical" evidence="1">
    <location>
        <begin position="150"/>
        <end position="175"/>
    </location>
</feature>
<feature type="transmembrane region" description="Helical" evidence="1">
    <location>
        <begin position="121"/>
        <end position="144"/>
    </location>
</feature>
<evidence type="ECO:0000256" key="1">
    <source>
        <dbReference type="SAM" id="Phobius"/>
    </source>
</evidence>
<evidence type="ECO:0000313" key="2">
    <source>
        <dbReference type="EnsemblMetazoa" id="AEPI005147-PA"/>
    </source>
</evidence>
<dbReference type="AlphaFoldDB" id="A0A182PDZ2"/>
<dbReference type="VEuPathDB" id="VectorBase:AEPI005147"/>
<reference evidence="3" key="1">
    <citation type="submission" date="2013-03" db="EMBL/GenBank/DDBJ databases">
        <title>The Genome Sequence of Anopheles epiroticus epiroticus2.</title>
        <authorList>
            <consortium name="The Broad Institute Genomics Platform"/>
            <person name="Neafsey D.E."/>
            <person name="Howell P."/>
            <person name="Walker B."/>
            <person name="Young S.K."/>
            <person name="Zeng Q."/>
            <person name="Gargeya S."/>
            <person name="Fitzgerald M."/>
            <person name="Haas B."/>
            <person name="Abouelleil A."/>
            <person name="Allen A.W."/>
            <person name="Alvarado L."/>
            <person name="Arachchi H.M."/>
            <person name="Berlin A.M."/>
            <person name="Chapman S.B."/>
            <person name="Gainer-Dewar J."/>
            <person name="Goldberg J."/>
            <person name="Griggs A."/>
            <person name="Gujja S."/>
            <person name="Hansen M."/>
            <person name="Howarth C."/>
            <person name="Imamovic A."/>
            <person name="Ireland A."/>
            <person name="Larimer J."/>
            <person name="McCowan C."/>
            <person name="Murphy C."/>
            <person name="Pearson M."/>
            <person name="Poon T.W."/>
            <person name="Priest M."/>
            <person name="Roberts A."/>
            <person name="Saif S."/>
            <person name="Shea T."/>
            <person name="Sisk P."/>
            <person name="Sykes S."/>
            <person name="Wortman J."/>
            <person name="Nusbaum C."/>
            <person name="Birren B."/>
        </authorList>
    </citation>
    <scope>NUCLEOTIDE SEQUENCE [LARGE SCALE GENOMIC DNA]</scope>
    <source>
        <strain evidence="3">Epiroticus2</strain>
    </source>
</reference>
<feature type="transmembrane region" description="Helical" evidence="1">
    <location>
        <begin position="9"/>
        <end position="27"/>
    </location>
</feature>